<feature type="compositionally biased region" description="Polar residues" evidence="1">
    <location>
        <begin position="374"/>
        <end position="383"/>
    </location>
</feature>
<accession>A0A9Q3IEX7</accession>
<evidence type="ECO:0000313" key="3">
    <source>
        <dbReference type="Proteomes" id="UP000765509"/>
    </source>
</evidence>
<name>A0A9Q3IEX7_9BASI</name>
<evidence type="ECO:0000313" key="2">
    <source>
        <dbReference type="EMBL" id="MBW0540701.1"/>
    </source>
</evidence>
<dbReference type="PANTHER" id="PTHR28058">
    <property type="entry name" value="37S RIBOSOMAL PROTEIN MRP51, MITOCHONDRIAL"/>
    <property type="match status" value="1"/>
</dbReference>
<protein>
    <submittedName>
        <fullName evidence="2">Uncharacterized protein</fullName>
    </submittedName>
</protein>
<feature type="region of interest" description="Disordered" evidence="1">
    <location>
        <begin position="157"/>
        <end position="176"/>
    </location>
</feature>
<dbReference type="PANTHER" id="PTHR28058:SF1">
    <property type="entry name" value="SMALL RIBOSOMAL SUBUNIT PROTEIN BS1M"/>
    <property type="match status" value="1"/>
</dbReference>
<keyword evidence="3" id="KW-1185">Reference proteome</keyword>
<proteinExistence type="predicted"/>
<dbReference type="Pfam" id="PF11709">
    <property type="entry name" value="Mit_ribos_Mrp51"/>
    <property type="match status" value="1"/>
</dbReference>
<feature type="compositionally biased region" description="Low complexity" evidence="1">
    <location>
        <begin position="452"/>
        <end position="462"/>
    </location>
</feature>
<organism evidence="2 3">
    <name type="scientific">Austropuccinia psidii MF-1</name>
    <dbReference type="NCBI Taxonomy" id="1389203"/>
    <lineage>
        <taxon>Eukaryota</taxon>
        <taxon>Fungi</taxon>
        <taxon>Dikarya</taxon>
        <taxon>Basidiomycota</taxon>
        <taxon>Pucciniomycotina</taxon>
        <taxon>Pucciniomycetes</taxon>
        <taxon>Pucciniales</taxon>
        <taxon>Sphaerophragmiaceae</taxon>
        <taxon>Austropuccinia</taxon>
    </lineage>
</organism>
<dbReference type="AlphaFoldDB" id="A0A9Q3IEX7"/>
<evidence type="ECO:0000256" key="1">
    <source>
        <dbReference type="SAM" id="MobiDB-lite"/>
    </source>
</evidence>
<reference evidence="2" key="1">
    <citation type="submission" date="2021-03" db="EMBL/GenBank/DDBJ databases">
        <title>Draft genome sequence of rust myrtle Austropuccinia psidii MF-1, a brazilian biotype.</title>
        <authorList>
            <person name="Quecine M.C."/>
            <person name="Pachon D.M.R."/>
            <person name="Bonatelli M.L."/>
            <person name="Correr F.H."/>
            <person name="Franceschini L.M."/>
            <person name="Leite T.F."/>
            <person name="Margarido G.R.A."/>
            <person name="Almeida C.A."/>
            <person name="Ferrarezi J.A."/>
            <person name="Labate C.A."/>
        </authorList>
    </citation>
    <scope>NUCLEOTIDE SEQUENCE</scope>
    <source>
        <strain evidence="2">MF-1</strain>
    </source>
</reference>
<dbReference type="Proteomes" id="UP000765509">
    <property type="component" value="Unassembled WGS sequence"/>
</dbReference>
<dbReference type="EMBL" id="AVOT02045352">
    <property type="protein sequence ID" value="MBW0540701.1"/>
    <property type="molecule type" value="Genomic_DNA"/>
</dbReference>
<dbReference type="InterPro" id="IPR016712">
    <property type="entry name" value="Rbsml_bS1m-like"/>
</dbReference>
<feature type="region of interest" description="Disordered" evidence="1">
    <location>
        <begin position="374"/>
        <end position="397"/>
    </location>
</feature>
<comment type="caution">
    <text evidence="2">The sequence shown here is derived from an EMBL/GenBank/DDBJ whole genome shotgun (WGS) entry which is preliminary data.</text>
</comment>
<gene>
    <name evidence="2" type="ORF">O181_080416</name>
</gene>
<dbReference type="OrthoDB" id="2735536at2759"/>
<feature type="region of interest" description="Disordered" evidence="1">
    <location>
        <begin position="452"/>
        <end position="491"/>
    </location>
</feature>
<sequence length="503" mass="56650">MLDKARRLSPRDSSLAPFATVGMSNLKAPASHFSKLLRESKVVGSVDPKLEQVYTSYNGYLNHHREFGLKRSLPTKLSARSPWIRLKSLDTAYRQIDYRSASPQTSLVKMWNQIQVGVVTARKNHAPSSNLSSEPGPIRIEFSWFDQGSRESAHLDTIAPKPSQVQSSSNRQYEKRPPKHIWSMYQGEFEKFLDVMRTRRDQFKAFLEAKERRRADSTSLSPNSSDQKPPVTIDLYQYAQGNPDRIIKDLEDFLAYVANAEPVDESNLSILPLTHPNLGLNYAHFDKLHNERLTPSIPGRVLDQADLKFNRQTASFAGIVSSIQRSSHIDLPCTSFEPDVNGYHNIDQGKAKFRVESAAIDPYDLPLDHDFQGFNSQADQPVQYTDPRNRPRALRPNRLKVILRESGQSDATRVNATAKIGSRQWVGSDPPKRQGTIVLDFLSSVSRTLQSSSSPFSLSSPDSSHDSNDSKASSVSKNEKGRMSQIENDQLMKVLKDLVERPS</sequence>